<reference evidence="2" key="1">
    <citation type="submission" date="2023-04" db="EMBL/GenBank/DDBJ databases">
        <authorList>
            <consortium name="ELIXIR-Norway"/>
        </authorList>
    </citation>
    <scope>NUCLEOTIDE SEQUENCE [LARGE SCALE GENOMIC DNA]</scope>
</reference>
<keyword evidence="3" id="KW-1185">Reference proteome</keyword>
<proteinExistence type="predicted"/>
<accession>A0ABN8YNL0</accession>
<name>A0ABN8YNL0_RANTA</name>
<dbReference type="EMBL" id="OX459957">
    <property type="protein sequence ID" value="CAI9162650.1"/>
    <property type="molecule type" value="Genomic_DNA"/>
</dbReference>
<feature type="compositionally biased region" description="Low complexity" evidence="1">
    <location>
        <begin position="98"/>
        <end position="118"/>
    </location>
</feature>
<evidence type="ECO:0000313" key="2">
    <source>
        <dbReference type="EMBL" id="CAI9162650.1"/>
    </source>
</evidence>
<gene>
    <name evidence="2" type="ORF">MRATA1EN1_LOCUS11612</name>
</gene>
<protein>
    <submittedName>
        <fullName evidence="2">Uncharacterized protein</fullName>
    </submittedName>
</protein>
<organism evidence="2 3">
    <name type="scientific">Rangifer tarandus platyrhynchus</name>
    <name type="common">Svalbard reindeer</name>
    <dbReference type="NCBI Taxonomy" id="3082113"/>
    <lineage>
        <taxon>Eukaryota</taxon>
        <taxon>Metazoa</taxon>
        <taxon>Chordata</taxon>
        <taxon>Craniata</taxon>
        <taxon>Vertebrata</taxon>
        <taxon>Euteleostomi</taxon>
        <taxon>Mammalia</taxon>
        <taxon>Eutheria</taxon>
        <taxon>Laurasiatheria</taxon>
        <taxon>Artiodactyla</taxon>
        <taxon>Ruminantia</taxon>
        <taxon>Pecora</taxon>
        <taxon>Cervidae</taxon>
        <taxon>Odocoileinae</taxon>
        <taxon>Rangifer</taxon>
    </lineage>
</organism>
<sequence>MVLPPRVIAVGGVHAASVPGVSGVKWKEAAPIPASVDCSQAARGADAAEGAPAARKLRTPRREQRQHVSGRGGGRGRSPAPPRPSRPGAPHPPELSCAVRSRVSRGRAAAGAAAPSGR</sequence>
<evidence type="ECO:0000313" key="3">
    <source>
        <dbReference type="Proteomes" id="UP001176941"/>
    </source>
</evidence>
<evidence type="ECO:0000256" key="1">
    <source>
        <dbReference type="SAM" id="MobiDB-lite"/>
    </source>
</evidence>
<feature type="compositionally biased region" description="Pro residues" evidence="1">
    <location>
        <begin position="79"/>
        <end position="93"/>
    </location>
</feature>
<feature type="compositionally biased region" description="Low complexity" evidence="1">
    <location>
        <begin position="41"/>
        <end position="54"/>
    </location>
</feature>
<dbReference type="Proteomes" id="UP001176941">
    <property type="component" value="Chromosome 21"/>
</dbReference>
<feature type="region of interest" description="Disordered" evidence="1">
    <location>
        <begin position="39"/>
        <end position="118"/>
    </location>
</feature>